<feature type="domain" description="ABC transporter" evidence="5">
    <location>
        <begin position="16"/>
        <end position="250"/>
    </location>
</feature>
<sequence length="266" mass="29601">MSAALAQESGGHLPAISIAGVSMVFDSPSGPVTALKGIDLAIPKNRFVSIVGRSGCGKSTLLRLICGLVRPTVGQVTVDGMTPDLYQRDRRFGFVFQEATLLPWRTALENVALPMKIQKVVQPARREERARELLKLVRLQGFEGHYPSQLSGGMRQRVSIARALSYDPEILLMDEPFGALDEFTRQEMNEELVRLWQEQNRTIVFVTHNLAEALYLSDIVVVMAPHPGRVRAVIEVDLPRPRRAAIRQGGDFIARLARLEEVISHD</sequence>
<dbReference type="PANTHER" id="PTHR42788">
    <property type="entry name" value="TAURINE IMPORT ATP-BINDING PROTEIN-RELATED"/>
    <property type="match status" value="1"/>
</dbReference>
<keyword evidence="4 6" id="KW-0067">ATP-binding</keyword>
<dbReference type="Proteomes" id="UP000553963">
    <property type="component" value="Unassembled WGS sequence"/>
</dbReference>
<dbReference type="InterPro" id="IPR027417">
    <property type="entry name" value="P-loop_NTPase"/>
</dbReference>
<keyword evidence="7" id="KW-1185">Reference proteome</keyword>
<name>A0A840AKT7_9HYPH</name>
<dbReference type="RefSeq" id="WP_183397292.1">
    <property type="nucleotide sequence ID" value="NZ_JACIDS010000001.1"/>
</dbReference>
<dbReference type="PROSITE" id="PS50893">
    <property type="entry name" value="ABC_TRANSPORTER_2"/>
    <property type="match status" value="1"/>
</dbReference>
<dbReference type="GO" id="GO:0016887">
    <property type="term" value="F:ATP hydrolysis activity"/>
    <property type="evidence" value="ECO:0007669"/>
    <property type="project" value="InterPro"/>
</dbReference>
<dbReference type="SUPFAM" id="SSF52540">
    <property type="entry name" value="P-loop containing nucleoside triphosphate hydrolases"/>
    <property type="match status" value="1"/>
</dbReference>
<dbReference type="Pfam" id="PF00005">
    <property type="entry name" value="ABC_tran"/>
    <property type="match status" value="1"/>
</dbReference>
<accession>A0A840AKT7</accession>
<dbReference type="PROSITE" id="PS00211">
    <property type="entry name" value="ABC_TRANSPORTER_1"/>
    <property type="match status" value="1"/>
</dbReference>
<dbReference type="InterPro" id="IPR003593">
    <property type="entry name" value="AAA+_ATPase"/>
</dbReference>
<evidence type="ECO:0000256" key="3">
    <source>
        <dbReference type="ARBA" id="ARBA00022741"/>
    </source>
</evidence>
<dbReference type="CDD" id="cd03293">
    <property type="entry name" value="ABC_NrtD_SsuB_transporters"/>
    <property type="match status" value="1"/>
</dbReference>
<dbReference type="Gene3D" id="3.40.50.300">
    <property type="entry name" value="P-loop containing nucleotide triphosphate hydrolases"/>
    <property type="match status" value="1"/>
</dbReference>
<organism evidence="6 7">
    <name type="scientific">Kaistia hirudinis</name>
    <dbReference type="NCBI Taxonomy" id="1293440"/>
    <lineage>
        <taxon>Bacteria</taxon>
        <taxon>Pseudomonadati</taxon>
        <taxon>Pseudomonadota</taxon>
        <taxon>Alphaproteobacteria</taxon>
        <taxon>Hyphomicrobiales</taxon>
        <taxon>Kaistiaceae</taxon>
        <taxon>Kaistia</taxon>
    </lineage>
</organism>
<evidence type="ECO:0000256" key="4">
    <source>
        <dbReference type="ARBA" id="ARBA00022840"/>
    </source>
</evidence>
<comment type="caution">
    <text evidence="6">The sequence shown here is derived from an EMBL/GenBank/DDBJ whole genome shotgun (WGS) entry which is preliminary data.</text>
</comment>
<proteinExistence type="inferred from homology"/>
<evidence type="ECO:0000313" key="6">
    <source>
        <dbReference type="EMBL" id="MBB3929657.1"/>
    </source>
</evidence>
<evidence type="ECO:0000259" key="5">
    <source>
        <dbReference type="PROSITE" id="PS50893"/>
    </source>
</evidence>
<dbReference type="InterPro" id="IPR050166">
    <property type="entry name" value="ABC_transporter_ATP-bind"/>
</dbReference>
<protein>
    <submittedName>
        <fullName evidence="6">NitT/TauT family transport system ATP-binding protein</fullName>
    </submittedName>
</protein>
<dbReference type="InterPro" id="IPR017871">
    <property type="entry name" value="ABC_transporter-like_CS"/>
</dbReference>
<dbReference type="InterPro" id="IPR003439">
    <property type="entry name" value="ABC_transporter-like_ATP-bd"/>
</dbReference>
<dbReference type="PANTHER" id="PTHR42788:SF13">
    <property type="entry name" value="ALIPHATIC SULFONATES IMPORT ATP-BINDING PROTEIN SSUB"/>
    <property type="match status" value="1"/>
</dbReference>
<reference evidence="6 7" key="1">
    <citation type="submission" date="2020-08" db="EMBL/GenBank/DDBJ databases">
        <title>Genomic Encyclopedia of Type Strains, Phase IV (KMG-IV): sequencing the most valuable type-strain genomes for metagenomic binning, comparative biology and taxonomic classification.</title>
        <authorList>
            <person name="Goeker M."/>
        </authorList>
    </citation>
    <scope>NUCLEOTIDE SEQUENCE [LARGE SCALE GENOMIC DNA]</scope>
    <source>
        <strain evidence="6 7">DSM 25966</strain>
    </source>
</reference>
<dbReference type="EMBL" id="JACIDS010000001">
    <property type="protein sequence ID" value="MBB3929657.1"/>
    <property type="molecule type" value="Genomic_DNA"/>
</dbReference>
<dbReference type="SMART" id="SM00382">
    <property type="entry name" value="AAA"/>
    <property type="match status" value="1"/>
</dbReference>
<dbReference type="GO" id="GO:0005524">
    <property type="term" value="F:ATP binding"/>
    <property type="evidence" value="ECO:0007669"/>
    <property type="project" value="UniProtKB-KW"/>
</dbReference>
<evidence type="ECO:0000256" key="1">
    <source>
        <dbReference type="ARBA" id="ARBA00005417"/>
    </source>
</evidence>
<gene>
    <name evidence="6" type="ORF">GGR25_000676</name>
</gene>
<comment type="similarity">
    <text evidence="1">Belongs to the ABC transporter superfamily.</text>
</comment>
<evidence type="ECO:0000313" key="7">
    <source>
        <dbReference type="Proteomes" id="UP000553963"/>
    </source>
</evidence>
<keyword evidence="2" id="KW-0813">Transport</keyword>
<dbReference type="AlphaFoldDB" id="A0A840AKT7"/>
<evidence type="ECO:0000256" key="2">
    <source>
        <dbReference type="ARBA" id="ARBA00022448"/>
    </source>
</evidence>
<keyword evidence="3" id="KW-0547">Nucleotide-binding</keyword>